<dbReference type="PANTHER" id="PTHR34179:SF1">
    <property type="entry name" value="TUMOR PROTEIN P53-INDUCIBLE PROTEIN 13"/>
    <property type="match status" value="1"/>
</dbReference>
<dbReference type="InParanoid" id="A0A5N4ABN1"/>
<evidence type="ECO:0008006" key="4">
    <source>
        <dbReference type="Google" id="ProtNLM"/>
    </source>
</evidence>
<gene>
    <name evidence="2" type="ORF">PPYR_11497</name>
</gene>
<dbReference type="AlphaFoldDB" id="A0A5N4ABN1"/>
<comment type="caution">
    <text evidence="2">The sequence shown here is derived from an EMBL/GenBank/DDBJ whole genome shotgun (WGS) entry which is preliminary data.</text>
</comment>
<dbReference type="GO" id="GO:0005737">
    <property type="term" value="C:cytoplasm"/>
    <property type="evidence" value="ECO:0007669"/>
    <property type="project" value="TreeGrafter"/>
</dbReference>
<organism evidence="2 3">
    <name type="scientific">Photinus pyralis</name>
    <name type="common">Common eastern firefly</name>
    <name type="synonym">Lampyris pyralis</name>
    <dbReference type="NCBI Taxonomy" id="7054"/>
    <lineage>
        <taxon>Eukaryota</taxon>
        <taxon>Metazoa</taxon>
        <taxon>Ecdysozoa</taxon>
        <taxon>Arthropoda</taxon>
        <taxon>Hexapoda</taxon>
        <taxon>Insecta</taxon>
        <taxon>Pterygota</taxon>
        <taxon>Neoptera</taxon>
        <taxon>Endopterygota</taxon>
        <taxon>Coleoptera</taxon>
        <taxon>Polyphaga</taxon>
        <taxon>Elateriformia</taxon>
        <taxon>Elateroidea</taxon>
        <taxon>Lampyridae</taxon>
        <taxon>Lampyrinae</taxon>
        <taxon>Photinus</taxon>
    </lineage>
</organism>
<accession>A0A5N4ABN1</accession>
<evidence type="ECO:0000313" key="3">
    <source>
        <dbReference type="Proteomes" id="UP000327044"/>
    </source>
</evidence>
<keyword evidence="3" id="KW-1185">Reference proteome</keyword>
<dbReference type="FunCoup" id="A0A5N4ABN1">
    <property type="interactions" value="182"/>
</dbReference>
<dbReference type="InterPro" id="IPR021454">
    <property type="entry name" value="DUF3105"/>
</dbReference>
<name>A0A5N4ABN1_PHOPY</name>
<dbReference type="OrthoDB" id="5960270at2759"/>
<feature type="signal peptide" evidence="1">
    <location>
        <begin position="1"/>
        <end position="21"/>
    </location>
</feature>
<dbReference type="EMBL" id="VVIM01000008">
    <property type="protein sequence ID" value="KAB0794658.1"/>
    <property type="molecule type" value="Genomic_DNA"/>
</dbReference>
<dbReference type="Proteomes" id="UP000327044">
    <property type="component" value="Unassembled WGS sequence"/>
</dbReference>
<feature type="chain" id="PRO_5024281763" description="DUF3105 domain-containing protein" evidence="1">
    <location>
        <begin position="22"/>
        <end position="281"/>
    </location>
</feature>
<dbReference type="Pfam" id="PF11303">
    <property type="entry name" value="DUF3105"/>
    <property type="match status" value="1"/>
</dbReference>
<evidence type="ECO:0000256" key="1">
    <source>
        <dbReference type="SAM" id="SignalP"/>
    </source>
</evidence>
<evidence type="ECO:0000313" key="2">
    <source>
        <dbReference type="EMBL" id="KAB0794658.1"/>
    </source>
</evidence>
<protein>
    <recommendedName>
        <fullName evidence="4">DUF3105 domain-containing protein</fullName>
    </recommendedName>
</protein>
<proteinExistence type="predicted"/>
<reference evidence="2 3" key="1">
    <citation type="journal article" date="2018" name="Elife">
        <title>Firefly genomes illuminate parallel origins of bioluminescence in beetles.</title>
        <authorList>
            <person name="Fallon T.R."/>
            <person name="Lower S.E."/>
            <person name="Chang C.H."/>
            <person name="Bessho-Uehara M."/>
            <person name="Martin G.J."/>
            <person name="Bewick A.J."/>
            <person name="Behringer M."/>
            <person name="Debat H.J."/>
            <person name="Wong I."/>
            <person name="Day J.C."/>
            <person name="Suvorov A."/>
            <person name="Silva C.J."/>
            <person name="Stanger-Hall K.F."/>
            <person name="Hall D.W."/>
            <person name="Schmitz R.J."/>
            <person name="Nelson D.R."/>
            <person name="Lewis S.M."/>
            <person name="Shigenobu S."/>
            <person name="Bybee S.M."/>
            <person name="Larracuente A.M."/>
            <person name="Oba Y."/>
            <person name="Weng J.K."/>
        </authorList>
    </citation>
    <scope>NUCLEOTIDE SEQUENCE [LARGE SCALE GENOMIC DNA]</scope>
    <source>
        <strain evidence="2">1611_PpyrPB1</strain>
        <tissue evidence="2">Whole body</tissue>
    </source>
</reference>
<dbReference type="PANTHER" id="PTHR34179">
    <property type="entry name" value="TUMOR PROTEIN P53-INDUCIBLE PROTEIN 13"/>
    <property type="match status" value="1"/>
</dbReference>
<keyword evidence="1" id="KW-0732">Signal</keyword>
<sequence>MIHGAVLFVLTLCINSKDGLGLKSPILGVPFSEPNEKWNGKWFPYSPMDDGNNVIPSNIEMTQKHIQMGVISDDCDNGKDNITVDWNDSPINYTCFDKKSLYLPNIDVQPIEVAYNIPKEYAAMHECMNTTIKYNYPIPTFGPHRPLWPKYGEYLFVPVQRWLHNLEHGAIVMLYHPCANVCETEYLKEIVKNCLYRHIITPYTLLTMDRPLALLAWGHSLEMSKVDTATVINFIRRRALQGPERISRDGDYDHKLVNPAKVVSDQEDSDLCIGIRSKEWF</sequence>